<organism evidence="3 4">
    <name type="scientific">Brevibacillus antibioticus</name>
    <dbReference type="NCBI Taxonomy" id="2570228"/>
    <lineage>
        <taxon>Bacteria</taxon>
        <taxon>Bacillati</taxon>
        <taxon>Bacillota</taxon>
        <taxon>Bacilli</taxon>
        <taxon>Bacillales</taxon>
        <taxon>Paenibacillaceae</taxon>
        <taxon>Brevibacillus</taxon>
    </lineage>
</organism>
<sequence>MKKILQVCAIDRSVESLLFPLIEKLMGEGYEVHTACSDTGRFDVLTAKGLTLRSIPIKRKIDPISNLVTIGALYRLMKREKYDVVHVHTPIAAVLGRVAARLAGVPYVIYTAHGYFFHEGMSKSTYQMYYTLEKWFARHMTDYLLLQSREDYELSVQDGFSSQTERILHIGNGVDLTERFHPRHLTREKVQAIKSSLGLRDDDVVITYVGRMVSEKGIFELLEAFRKLAGEFPRLRLLLVGDVSSSERDQRGQDFVRLCRQHPQIILAGFRTDIPELMVASDIFVLPSHREGLPRSIIEAMAMAKPIVATNIRGCREEVRDGVNGFLVEPKQVCPLYAALKKLVVDSRLREAFGQNSRSIALEHFDERTVLAKQAALFAQLTSNCEKKESRRKEAAEKIGQDGSIRHFPRL</sequence>
<dbReference type="SUPFAM" id="SSF53756">
    <property type="entry name" value="UDP-Glycosyltransferase/glycogen phosphorylase"/>
    <property type="match status" value="1"/>
</dbReference>
<protein>
    <submittedName>
        <fullName evidence="3">Glycosyltransferase family 4 protein</fullName>
    </submittedName>
</protein>
<dbReference type="GO" id="GO:0016757">
    <property type="term" value="F:glycosyltransferase activity"/>
    <property type="evidence" value="ECO:0007669"/>
    <property type="project" value="InterPro"/>
</dbReference>
<dbReference type="Pfam" id="PF13477">
    <property type="entry name" value="Glyco_trans_4_2"/>
    <property type="match status" value="1"/>
</dbReference>
<keyword evidence="3" id="KW-0808">Transferase</keyword>
<evidence type="ECO:0000259" key="1">
    <source>
        <dbReference type="Pfam" id="PF00534"/>
    </source>
</evidence>
<dbReference type="PANTHER" id="PTHR45947">
    <property type="entry name" value="SULFOQUINOVOSYL TRANSFERASE SQD2"/>
    <property type="match status" value="1"/>
</dbReference>
<dbReference type="InterPro" id="IPR028098">
    <property type="entry name" value="Glyco_trans_4-like_N"/>
</dbReference>
<evidence type="ECO:0000313" key="4">
    <source>
        <dbReference type="Proteomes" id="UP000307841"/>
    </source>
</evidence>
<dbReference type="AlphaFoldDB" id="A0A4U2Y2Q5"/>
<accession>A0A4U2Y2Q5</accession>
<gene>
    <name evidence="3" type="ORF">E8L90_01970</name>
</gene>
<dbReference type="EMBL" id="SZNK01000001">
    <property type="protein sequence ID" value="TKI54314.1"/>
    <property type="molecule type" value="Genomic_DNA"/>
</dbReference>
<evidence type="ECO:0000313" key="3">
    <source>
        <dbReference type="EMBL" id="TKI54314.1"/>
    </source>
</evidence>
<comment type="caution">
    <text evidence="3">The sequence shown here is derived from an EMBL/GenBank/DDBJ whole genome shotgun (WGS) entry which is preliminary data.</text>
</comment>
<dbReference type="CDD" id="cd03808">
    <property type="entry name" value="GT4_CapM-like"/>
    <property type="match status" value="1"/>
</dbReference>
<feature type="domain" description="Glycosyl transferase family 1" evidence="1">
    <location>
        <begin position="192"/>
        <end position="358"/>
    </location>
</feature>
<dbReference type="Proteomes" id="UP000307841">
    <property type="component" value="Unassembled WGS sequence"/>
</dbReference>
<dbReference type="InterPro" id="IPR001296">
    <property type="entry name" value="Glyco_trans_1"/>
</dbReference>
<dbReference type="PANTHER" id="PTHR45947:SF3">
    <property type="entry name" value="SULFOQUINOVOSYL TRANSFERASE SQD2"/>
    <property type="match status" value="1"/>
</dbReference>
<dbReference type="Gene3D" id="3.40.50.2000">
    <property type="entry name" value="Glycogen Phosphorylase B"/>
    <property type="match status" value="2"/>
</dbReference>
<dbReference type="InterPro" id="IPR050194">
    <property type="entry name" value="Glycosyltransferase_grp1"/>
</dbReference>
<feature type="domain" description="Glycosyltransferase subfamily 4-like N-terminal" evidence="2">
    <location>
        <begin position="7"/>
        <end position="137"/>
    </location>
</feature>
<proteinExistence type="predicted"/>
<dbReference type="OrthoDB" id="9806653at2"/>
<evidence type="ECO:0000259" key="2">
    <source>
        <dbReference type="Pfam" id="PF13477"/>
    </source>
</evidence>
<dbReference type="Pfam" id="PF00534">
    <property type="entry name" value="Glycos_transf_1"/>
    <property type="match status" value="1"/>
</dbReference>
<reference evidence="3 4" key="1">
    <citation type="submission" date="2019-04" db="EMBL/GenBank/DDBJ databases">
        <title>Whole genome sequencing of Brevibacillus sp. TGS2-1.</title>
        <authorList>
            <person name="Choi A."/>
        </authorList>
    </citation>
    <scope>NUCLEOTIDE SEQUENCE [LARGE SCALE GENOMIC DNA]</scope>
    <source>
        <strain evidence="3 4">TGS2-1</strain>
    </source>
</reference>
<name>A0A4U2Y2Q5_9BACL</name>
<keyword evidence="4" id="KW-1185">Reference proteome</keyword>